<name>A0A9Q0JS46_9ROSI</name>
<dbReference type="Proteomes" id="UP001141552">
    <property type="component" value="Unassembled WGS sequence"/>
</dbReference>
<evidence type="ECO:0000313" key="1">
    <source>
        <dbReference type="EMBL" id="KAJ4851087.1"/>
    </source>
</evidence>
<keyword evidence="2" id="KW-1185">Reference proteome</keyword>
<organism evidence="1 2">
    <name type="scientific">Turnera subulata</name>
    <dbReference type="NCBI Taxonomy" id="218843"/>
    <lineage>
        <taxon>Eukaryota</taxon>
        <taxon>Viridiplantae</taxon>
        <taxon>Streptophyta</taxon>
        <taxon>Embryophyta</taxon>
        <taxon>Tracheophyta</taxon>
        <taxon>Spermatophyta</taxon>
        <taxon>Magnoliopsida</taxon>
        <taxon>eudicotyledons</taxon>
        <taxon>Gunneridae</taxon>
        <taxon>Pentapetalae</taxon>
        <taxon>rosids</taxon>
        <taxon>fabids</taxon>
        <taxon>Malpighiales</taxon>
        <taxon>Passifloraceae</taxon>
        <taxon>Turnera</taxon>
    </lineage>
</organism>
<evidence type="ECO:0000313" key="2">
    <source>
        <dbReference type="Proteomes" id="UP001141552"/>
    </source>
</evidence>
<reference evidence="1" key="1">
    <citation type="submission" date="2022-02" db="EMBL/GenBank/DDBJ databases">
        <authorList>
            <person name="Henning P.M."/>
            <person name="McCubbin A.G."/>
            <person name="Shore J.S."/>
        </authorList>
    </citation>
    <scope>NUCLEOTIDE SEQUENCE</scope>
    <source>
        <strain evidence="1">F60SS</strain>
        <tissue evidence="1">Leaves</tissue>
    </source>
</reference>
<sequence length="145" mass="16267">MSQMEILAPGLEDFTLLHNSSTYARFPLVDFPALKHAVVDASKPNYLQEHQPEGIHNAEFISLSYSVIQTLAMVPGILEDQPSPFRGLKSLTLKMTSDLKHWQRQKKKKKKTAKVDKRHWQIPAKVVTYLLSGSPAGSADLLIES</sequence>
<dbReference type="OrthoDB" id="1848700at2759"/>
<proteinExistence type="predicted"/>
<gene>
    <name evidence="1" type="ORF">Tsubulata_016162</name>
</gene>
<protein>
    <submittedName>
        <fullName evidence="1">Uncharacterized protein</fullName>
    </submittedName>
</protein>
<dbReference type="EMBL" id="JAKUCV010000134">
    <property type="protein sequence ID" value="KAJ4851087.1"/>
    <property type="molecule type" value="Genomic_DNA"/>
</dbReference>
<comment type="caution">
    <text evidence="1">The sequence shown here is derived from an EMBL/GenBank/DDBJ whole genome shotgun (WGS) entry which is preliminary data.</text>
</comment>
<reference evidence="1" key="2">
    <citation type="journal article" date="2023" name="Plants (Basel)">
        <title>Annotation of the Turnera subulata (Passifloraceae) Draft Genome Reveals the S-Locus Evolved after the Divergence of Turneroideae from Passifloroideae in a Stepwise Manner.</title>
        <authorList>
            <person name="Henning P.M."/>
            <person name="Roalson E.H."/>
            <person name="Mir W."/>
            <person name="McCubbin A.G."/>
            <person name="Shore J.S."/>
        </authorList>
    </citation>
    <scope>NUCLEOTIDE SEQUENCE</scope>
    <source>
        <strain evidence="1">F60SS</strain>
    </source>
</reference>
<accession>A0A9Q0JS46</accession>
<dbReference type="AlphaFoldDB" id="A0A9Q0JS46"/>